<feature type="region of interest" description="Disordered" evidence="5">
    <location>
        <begin position="1"/>
        <end position="393"/>
    </location>
</feature>
<dbReference type="PANTHER" id="PTHR24403">
    <property type="entry name" value="ZINC FINGER PROTEIN"/>
    <property type="match status" value="1"/>
</dbReference>
<evidence type="ECO:0000313" key="7">
    <source>
        <dbReference type="EnsemblMetazoa" id="ENSAATROPP008429"/>
    </source>
</evidence>
<keyword evidence="2" id="KW-0677">Repeat</keyword>
<accession>A0AAG5DCA7</accession>
<feature type="region of interest" description="Disordered" evidence="5">
    <location>
        <begin position="481"/>
        <end position="600"/>
    </location>
</feature>
<keyword evidence="4" id="KW-0862">Zinc</keyword>
<dbReference type="PANTHER" id="PTHR24403:SF106">
    <property type="entry name" value="PR_SET DOMAIN 13"/>
    <property type="match status" value="1"/>
</dbReference>
<feature type="compositionally biased region" description="Acidic residues" evidence="5">
    <location>
        <begin position="76"/>
        <end position="87"/>
    </location>
</feature>
<evidence type="ECO:0000259" key="6">
    <source>
        <dbReference type="PROSITE" id="PS00028"/>
    </source>
</evidence>
<feature type="compositionally biased region" description="Acidic residues" evidence="5">
    <location>
        <begin position="548"/>
        <end position="566"/>
    </location>
</feature>
<feature type="domain" description="C2H2-type" evidence="6">
    <location>
        <begin position="1356"/>
        <end position="1377"/>
    </location>
</feature>
<feature type="domain" description="C2H2-type" evidence="6">
    <location>
        <begin position="1497"/>
        <end position="1518"/>
    </location>
</feature>
<evidence type="ECO:0000256" key="2">
    <source>
        <dbReference type="ARBA" id="ARBA00022737"/>
    </source>
</evidence>
<feature type="compositionally biased region" description="Polar residues" evidence="5">
    <location>
        <begin position="1541"/>
        <end position="1550"/>
    </location>
</feature>
<feature type="compositionally biased region" description="Low complexity" evidence="5">
    <location>
        <begin position="1304"/>
        <end position="1318"/>
    </location>
</feature>
<evidence type="ECO:0000256" key="5">
    <source>
        <dbReference type="SAM" id="MobiDB-lite"/>
    </source>
</evidence>
<dbReference type="Gene3D" id="3.30.160.60">
    <property type="entry name" value="Classic Zinc Finger"/>
    <property type="match status" value="2"/>
</dbReference>
<feature type="domain" description="C2H2-type" evidence="6">
    <location>
        <begin position="1424"/>
        <end position="1445"/>
    </location>
</feature>
<feature type="compositionally biased region" description="Basic and acidic residues" evidence="5">
    <location>
        <begin position="306"/>
        <end position="338"/>
    </location>
</feature>
<proteinExistence type="predicted"/>
<feature type="compositionally biased region" description="Basic and acidic residues" evidence="5">
    <location>
        <begin position="65"/>
        <end position="75"/>
    </location>
</feature>
<protein>
    <recommendedName>
        <fullName evidence="6">C2H2-type domain-containing protein</fullName>
    </recommendedName>
</protein>
<evidence type="ECO:0000256" key="4">
    <source>
        <dbReference type="ARBA" id="ARBA00022833"/>
    </source>
</evidence>
<dbReference type="InterPro" id="IPR013087">
    <property type="entry name" value="Znf_C2H2_type"/>
</dbReference>
<feature type="compositionally biased region" description="Acidic residues" evidence="5">
    <location>
        <begin position="836"/>
        <end position="854"/>
    </location>
</feature>
<evidence type="ECO:0000256" key="3">
    <source>
        <dbReference type="ARBA" id="ARBA00022771"/>
    </source>
</evidence>
<feature type="region of interest" description="Disordered" evidence="5">
    <location>
        <begin position="1525"/>
        <end position="1553"/>
    </location>
</feature>
<feature type="compositionally biased region" description="Low complexity" evidence="5">
    <location>
        <begin position="153"/>
        <end position="162"/>
    </location>
</feature>
<feature type="compositionally biased region" description="Acidic residues" evidence="5">
    <location>
        <begin position="227"/>
        <end position="239"/>
    </location>
</feature>
<feature type="compositionally biased region" description="Basic and acidic residues" evidence="5">
    <location>
        <begin position="110"/>
        <end position="122"/>
    </location>
</feature>
<organism evidence="7 8">
    <name type="scientific">Anopheles atroparvus</name>
    <name type="common">European mosquito</name>
    <dbReference type="NCBI Taxonomy" id="41427"/>
    <lineage>
        <taxon>Eukaryota</taxon>
        <taxon>Metazoa</taxon>
        <taxon>Ecdysozoa</taxon>
        <taxon>Arthropoda</taxon>
        <taxon>Hexapoda</taxon>
        <taxon>Insecta</taxon>
        <taxon>Pterygota</taxon>
        <taxon>Neoptera</taxon>
        <taxon>Endopterygota</taxon>
        <taxon>Diptera</taxon>
        <taxon>Nematocera</taxon>
        <taxon>Culicoidea</taxon>
        <taxon>Culicidae</taxon>
        <taxon>Anophelinae</taxon>
        <taxon>Anopheles</taxon>
    </lineage>
</organism>
<dbReference type="EnsemblMetazoa" id="ENSAATROPT009318">
    <property type="protein sequence ID" value="ENSAATROPP008429"/>
    <property type="gene ID" value="ENSAATROPG007592"/>
</dbReference>
<dbReference type="InterPro" id="IPR050688">
    <property type="entry name" value="Zinc_finger/UBP_domain"/>
</dbReference>
<dbReference type="SMART" id="SM00355">
    <property type="entry name" value="ZnF_C2H2"/>
    <property type="match status" value="7"/>
</dbReference>
<evidence type="ECO:0000313" key="8">
    <source>
        <dbReference type="Proteomes" id="UP000075880"/>
    </source>
</evidence>
<dbReference type="GO" id="GO:0005634">
    <property type="term" value="C:nucleus"/>
    <property type="evidence" value="ECO:0007669"/>
    <property type="project" value="TreeGrafter"/>
</dbReference>
<name>A0AAG5DCA7_ANOAO</name>
<dbReference type="GO" id="GO:0008270">
    <property type="term" value="F:zinc ion binding"/>
    <property type="evidence" value="ECO:0007669"/>
    <property type="project" value="UniProtKB-KW"/>
</dbReference>
<feature type="compositionally biased region" description="Polar residues" evidence="5">
    <location>
        <begin position="792"/>
        <end position="806"/>
    </location>
</feature>
<feature type="compositionally biased region" description="Polar residues" evidence="5">
    <location>
        <begin position="8"/>
        <end position="20"/>
    </location>
</feature>
<feature type="compositionally biased region" description="Basic and acidic residues" evidence="5">
    <location>
        <begin position="874"/>
        <end position="895"/>
    </location>
</feature>
<dbReference type="PROSITE" id="PS00028">
    <property type="entry name" value="ZINC_FINGER_C2H2_1"/>
    <property type="match status" value="3"/>
</dbReference>
<dbReference type="GO" id="GO:0045944">
    <property type="term" value="P:positive regulation of transcription by RNA polymerase II"/>
    <property type="evidence" value="ECO:0007669"/>
    <property type="project" value="TreeGrafter"/>
</dbReference>
<keyword evidence="3" id="KW-0863">Zinc-finger</keyword>
<feature type="region of interest" description="Disordered" evidence="5">
    <location>
        <begin position="457"/>
        <end position="476"/>
    </location>
</feature>
<feature type="compositionally biased region" description="Polar residues" evidence="5">
    <location>
        <begin position="195"/>
        <end position="213"/>
    </location>
</feature>
<keyword evidence="1" id="KW-0479">Metal-binding</keyword>
<keyword evidence="8" id="KW-1185">Reference proteome</keyword>
<feature type="region of interest" description="Disordered" evidence="5">
    <location>
        <begin position="1284"/>
        <end position="1318"/>
    </location>
</feature>
<feature type="region of interest" description="Disordered" evidence="5">
    <location>
        <begin position="777"/>
        <end position="858"/>
    </location>
</feature>
<feature type="compositionally biased region" description="Low complexity" evidence="5">
    <location>
        <begin position="500"/>
        <end position="513"/>
    </location>
</feature>
<sequence length="1598" mass="168644">MGEVGANASETTAPADSGNSEPKENGGELVNGTVDDPAATSVVEVDAAPSETDAEENQKKKLGSPKHDAIVKGDENATEVIEDEGDVVEVINKDPASANKEAVEDEEKEEKELHKDTEKETLATDVEFVEEKSQSAAEKQYSGDSPAEPPPTDTSSTQSDSTVAKSNHLAGAAKEDEVSKTSETIIADSNEKQQQEIINNSATANGKATSSSKAVERVDTEQNSTELADDERMEVDADDVAAGKEEIKKSSSPKAPQNGDGKVSSEEDTVRSQAVEPRPKPKDTGCDDEPMEVDGGSDASSIATNGHKEVLEEDAKKEPASSKAATNKEKTEAVDAEIKPSTASMPAAPEVEDDDDKPVSINSDSDSEEPRHDVPATTRTSTTPKPKPPTNVIVVDEGGLAKLGEGAAGKSDTNSSAAVELPVGNGEATIAVAAAKSGLSSNSSSNGIQQAVAATTTATKPVATGNQNGDCDGDVTILSDKEEDCVVIEDDDDDDDELDTTPATPMSTPTASSRRGIRSKRSTGGPNPMALVMQQQSKNQSLLNQRMDEDDEDDEDDDDDVEEIIDDPLASSAPMGKGGLSGTPLGRSSMGGQYAGSLKGSGQKSLLMNNSGTTAAGGKEPTLVIIDTNTLMNNNGSSRTVTSNLMGNSNSSPLLGKAPVGMMGNMQPGAVGSPLAGAQFNSRSLLNSPGMGSISTSGGNIIGGGVGIGPTGGAGMLGKANASQLAPVTPLLPALTDDMFVLEAPSFIVPYIYEKPPVDNLRDILDELEEEIKEMRKKLEESGAVPPADKASAQQQDLGAAEQQSGGKDGEASKKEQETAEAEKEPDSKKKKRNNDDDDEWDELDTSTDDEASDEEQKTKVLIKEARADIEAIKEHIISPQEKDDLTGGDSKKQSENYFENPLGKFFMNIGINQVQEFVQTDLLRQQKRKRDREGKPSPSTQMAINSLMKNLEQSKENNKPYKFEMKRCEYCPFKSESALVMAHHYETPHMRNFIYKCNFCSYETRPPHDILYHMEAVHNIKGRMEKALSYHHCPNCPFEDNGKSKLARHAVACAKKFRPEINLNPPLDWEPPAKIPRIKPKHGLVGTATAYQAMTAQQQKNLALANQQRLNQQQGVTPVAMHTAGGLLTHQQIQQQQVAGAAAMNLSGLGGTGVGALNNVNLANLSPAAQAAAIRARAGAGVGNVSSTGLGGRAPAIISSPTGITASGAGLRTGAGAGIGGTAGSGGLNANALASSAAAAAAIRNTLVGAGMVIPNNLQLSASALAAAAAGGFNKFMPNASSMKATKTAQPPSISITPLPRQSASGNNSSSSTSSSNAANMANIAGALSKLQAQGTSAIKPGQNPSGGKTAFVVCEICDGYIKDLDQLRNHMQWIHKVKVREGEREASAEKWEVIVCLYIELVLLYFLQIHPKMIYNRPPLNCQKCQYRFFTDQGLERHLLGSHGLVTSSMQEAANKGKDAGRCPVCGRVYQWKLLNHVSRDHNMTLKPAHLSYKCTVCTATFGMYKQFESHVYSAHSTVAKKTVDSKGKGGGGGQQTGSNMGATSSSGMGRGTGFGAGNDSLLKPLKINDEITIIPQPTSNSSKMAKIELESHVID</sequence>
<evidence type="ECO:0000256" key="1">
    <source>
        <dbReference type="ARBA" id="ARBA00022723"/>
    </source>
</evidence>
<dbReference type="Proteomes" id="UP000075880">
    <property type="component" value="Unassembled WGS sequence"/>
</dbReference>
<feature type="region of interest" description="Disordered" evidence="5">
    <location>
        <begin position="874"/>
        <end position="896"/>
    </location>
</feature>
<feature type="compositionally biased region" description="Polar residues" evidence="5">
    <location>
        <begin position="1284"/>
        <end position="1303"/>
    </location>
</feature>
<feature type="compositionally biased region" description="Low complexity" evidence="5">
    <location>
        <begin position="534"/>
        <end position="545"/>
    </location>
</feature>
<reference evidence="7" key="1">
    <citation type="submission" date="2024-04" db="UniProtKB">
        <authorList>
            <consortium name="EnsemblMetazoa"/>
        </authorList>
    </citation>
    <scope>IDENTIFICATION</scope>
    <source>
        <strain evidence="7">EBRO</strain>
    </source>
</reference>
<feature type="compositionally biased region" description="Basic and acidic residues" evidence="5">
    <location>
        <begin position="808"/>
        <end position="828"/>
    </location>
</feature>
<feature type="compositionally biased region" description="Acidic residues" evidence="5">
    <location>
        <begin position="481"/>
        <end position="499"/>
    </location>
</feature>
<feature type="compositionally biased region" description="Low complexity" evidence="5">
    <location>
        <begin position="375"/>
        <end position="384"/>
    </location>
</feature>